<dbReference type="PROSITE" id="PS50238">
    <property type="entry name" value="RHOGAP"/>
    <property type="match status" value="2"/>
</dbReference>
<evidence type="ECO:0000259" key="3">
    <source>
        <dbReference type="PROSITE" id="PS50238"/>
    </source>
</evidence>
<feature type="region of interest" description="Disordered" evidence="2">
    <location>
        <begin position="866"/>
        <end position="886"/>
    </location>
</feature>
<dbReference type="STRING" id="7070.A0A139WGQ6"/>
<evidence type="ECO:0000313" key="4">
    <source>
        <dbReference type="EMBL" id="KYB27086.1"/>
    </source>
</evidence>
<keyword evidence="1" id="KW-0343">GTPase activation</keyword>
<dbReference type="AlphaFoldDB" id="A0A139WGQ6"/>
<dbReference type="Proteomes" id="UP000007266">
    <property type="component" value="Linkage group 6"/>
</dbReference>
<dbReference type="InterPro" id="IPR050729">
    <property type="entry name" value="Rho-GAP"/>
</dbReference>
<dbReference type="InParanoid" id="A0A139WGQ6"/>
<feature type="domain" description="Rho-GAP" evidence="3">
    <location>
        <begin position="487"/>
        <end position="670"/>
    </location>
</feature>
<dbReference type="SMART" id="SM00324">
    <property type="entry name" value="RhoGAP"/>
    <property type="match status" value="2"/>
</dbReference>
<dbReference type="eggNOG" id="KOG1450">
    <property type="taxonomic scope" value="Eukaryota"/>
</dbReference>
<sequence length="886" mass="102936">MLRRVKSFTIKKYKSSDELKPITPPSPRIRPKRRQLQKEKSFSLESVPIHLDLEKNDLFLRQREKAKRLEIAQQQLPNLARRKSISCDDDKFRRLNQSPVTTRRVKFSARERSRYNTVDVLNSAFHSLAMNQKLSKIGQKPPKSGIEVVRFEPTPSPPPPPIAAPTNLIRSKSDWYINIQKDDTDAVRRDVDAECYDDFAMAGRIHFGRVCRVTVSCSEAVERLQVAPVVYEWLEPEDLAEDVVLWRRELRARCWEEEEEVLEGECYNHVFPNQTMTRNSLEFNSLPENERRQLQDLFTEIDSGPKDESSSNKPQNFPVFEEQEILLRKPSLKPERPKTYSSTVTKKIEKTHFDFDGVKGLELLNERQCIKIGEEDILRLDGKELKLLRGNTENVIKRNISMKKGVKFITKKTLEMSDVDTNLYWLTFSSHKDAKLFIEKEKSFHALPSTIKPMGPFWQLRKLLKKRSSRDLLELKGIIKNEPIFGNTLEELVSEEHPVPEVITRIVRLIEEPENITSVGLYRASANLAVVQNIRFEINCGRWEILDKHGTDVDVLAGTLKLFFRELKQPLISAEVYEELREAITNGKFEIRTVVDNLPAPSRNTLLFIIKHLLKVCEHKDANKMDFYNLAICWGPTLITLPSSCSDLVAQTTGFTKVTEQLLCYYKEHPEFIADDYVPKTKDFVYQVVQKLTEIIDTGIETEGIYRKSGSNAKIDNIMKQLEKQNLTEIDEKTDIHDLCCALKKFLSSLKEPLIPSDFLCQYCEICDNLDYSVLRNEIRRMVQQVPRKDALLLLFEHLKNVLRFSKRNKMSEIILCDIWMTTLASSTYRKKVPKFSKLFKLLLYLDEEVLPDLIKETRVRESRYDNVPDDISDDTTSSQQMYTKL</sequence>
<dbReference type="PANTHER" id="PTHR23176">
    <property type="entry name" value="RHO/RAC/CDC GTPASE-ACTIVATING PROTEIN"/>
    <property type="match status" value="1"/>
</dbReference>
<gene>
    <name evidence="4" type="primary">AUGUSTUS-3.0.2_33407</name>
    <name evidence="4" type="ORF">TcasGA2_TC033407</name>
</gene>
<dbReference type="GO" id="GO:0005737">
    <property type="term" value="C:cytoplasm"/>
    <property type="evidence" value="ECO:0000318"/>
    <property type="project" value="GO_Central"/>
</dbReference>
<dbReference type="Pfam" id="PF00620">
    <property type="entry name" value="RhoGAP"/>
    <property type="match status" value="2"/>
</dbReference>
<dbReference type="GO" id="GO:0007264">
    <property type="term" value="P:small GTPase-mediated signal transduction"/>
    <property type="evidence" value="ECO:0000318"/>
    <property type="project" value="GO_Central"/>
</dbReference>
<dbReference type="GO" id="GO:0005096">
    <property type="term" value="F:GTPase activator activity"/>
    <property type="evidence" value="ECO:0000318"/>
    <property type="project" value="GO_Central"/>
</dbReference>
<dbReference type="EMBL" id="KQ971345">
    <property type="protein sequence ID" value="KYB27086.1"/>
    <property type="molecule type" value="Genomic_DNA"/>
</dbReference>
<proteinExistence type="predicted"/>
<organism evidence="4 5">
    <name type="scientific">Tribolium castaneum</name>
    <name type="common">Red flour beetle</name>
    <dbReference type="NCBI Taxonomy" id="7070"/>
    <lineage>
        <taxon>Eukaryota</taxon>
        <taxon>Metazoa</taxon>
        <taxon>Ecdysozoa</taxon>
        <taxon>Arthropoda</taxon>
        <taxon>Hexapoda</taxon>
        <taxon>Insecta</taxon>
        <taxon>Pterygota</taxon>
        <taxon>Neoptera</taxon>
        <taxon>Endopterygota</taxon>
        <taxon>Coleoptera</taxon>
        <taxon>Polyphaga</taxon>
        <taxon>Cucujiformia</taxon>
        <taxon>Tenebrionidae</taxon>
        <taxon>Tenebrionidae incertae sedis</taxon>
        <taxon>Tribolium</taxon>
    </lineage>
</organism>
<evidence type="ECO:0000313" key="5">
    <source>
        <dbReference type="Proteomes" id="UP000007266"/>
    </source>
</evidence>
<dbReference type="InterPro" id="IPR008936">
    <property type="entry name" value="Rho_GTPase_activation_prot"/>
</dbReference>
<accession>A0A139WGQ6</accession>
<dbReference type="SUPFAM" id="SSF48350">
    <property type="entry name" value="GTPase activation domain, GAP"/>
    <property type="match status" value="2"/>
</dbReference>
<keyword evidence="5" id="KW-1185">Reference proteome</keyword>
<dbReference type="Gene3D" id="1.10.555.10">
    <property type="entry name" value="Rho GTPase activation protein"/>
    <property type="match status" value="2"/>
</dbReference>
<dbReference type="InterPro" id="IPR000198">
    <property type="entry name" value="RhoGAP_dom"/>
</dbReference>
<dbReference type="CDD" id="cd00159">
    <property type="entry name" value="RhoGAP"/>
    <property type="match status" value="2"/>
</dbReference>
<feature type="domain" description="Rho-GAP" evidence="3">
    <location>
        <begin position="672"/>
        <end position="851"/>
    </location>
</feature>
<protein>
    <recommendedName>
        <fullName evidence="3">Rho-GAP domain-containing protein</fullName>
    </recommendedName>
</protein>
<evidence type="ECO:0000256" key="1">
    <source>
        <dbReference type="ARBA" id="ARBA00022468"/>
    </source>
</evidence>
<dbReference type="PANTHER" id="PTHR23176:SF129">
    <property type="entry name" value="RHO GTPASE ACTIVATING PROTEIN AT 16F, ISOFORM E-RELATED"/>
    <property type="match status" value="1"/>
</dbReference>
<dbReference type="GO" id="GO:0005886">
    <property type="term" value="C:plasma membrane"/>
    <property type="evidence" value="ECO:0000318"/>
    <property type="project" value="GO_Central"/>
</dbReference>
<name>A0A139WGQ6_TRICA</name>
<evidence type="ECO:0000256" key="2">
    <source>
        <dbReference type="SAM" id="MobiDB-lite"/>
    </source>
</evidence>
<feature type="region of interest" description="Disordered" evidence="2">
    <location>
        <begin position="16"/>
        <end position="37"/>
    </location>
</feature>
<reference evidence="4 5" key="1">
    <citation type="journal article" date="2008" name="Nature">
        <title>The genome of the model beetle and pest Tribolium castaneum.</title>
        <authorList>
            <consortium name="Tribolium Genome Sequencing Consortium"/>
            <person name="Richards S."/>
            <person name="Gibbs R.A."/>
            <person name="Weinstock G.M."/>
            <person name="Brown S.J."/>
            <person name="Denell R."/>
            <person name="Beeman R.W."/>
            <person name="Gibbs R."/>
            <person name="Beeman R.W."/>
            <person name="Brown S.J."/>
            <person name="Bucher G."/>
            <person name="Friedrich M."/>
            <person name="Grimmelikhuijzen C.J."/>
            <person name="Klingler M."/>
            <person name="Lorenzen M."/>
            <person name="Richards S."/>
            <person name="Roth S."/>
            <person name="Schroder R."/>
            <person name="Tautz D."/>
            <person name="Zdobnov E.M."/>
            <person name="Muzny D."/>
            <person name="Gibbs R.A."/>
            <person name="Weinstock G.M."/>
            <person name="Attaway T."/>
            <person name="Bell S."/>
            <person name="Buhay C.J."/>
            <person name="Chandrabose M.N."/>
            <person name="Chavez D."/>
            <person name="Clerk-Blankenburg K.P."/>
            <person name="Cree A."/>
            <person name="Dao M."/>
            <person name="Davis C."/>
            <person name="Chacko J."/>
            <person name="Dinh H."/>
            <person name="Dugan-Rocha S."/>
            <person name="Fowler G."/>
            <person name="Garner T.T."/>
            <person name="Garnes J."/>
            <person name="Gnirke A."/>
            <person name="Hawes A."/>
            <person name="Hernandez J."/>
            <person name="Hines S."/>
            <person name="Holder M."/>
            <person name="Hume J."/>
            <person name="Jhangiani S.N."/>
            <person name="Joshi V."/>
            <person name="Khan Z.M."/>
            <person name="Jackson L."/>
            <person name="Kovar C."/>
            <person name="Kowis A."/>
            <person name="Lee S."/>
            <person name="Lewis L.R."/>
            <person name="Margolis J."/>
            <person name="Morgan M."/>
            <person name="Nazareth L.V."/>
            <person name="Nguyen N."/>
            <person name="Okwuonu G."/>
            <person name="Parker D."/>
            <person name="Richards S."/>
            <person name="Ruiz S.J."/>
            <person name="Santibanez J."/>
            <person name="Savard J."/>
            <person name="Scherer S.E."/>
            <person name="Schneider B."/>
            <person name="Sodergren E."/>
            <person name="Tautz D."/>
            <person name="Vattahil S."/>
            <person name="Villasana D."/>
            <person name="White C.S."/>
            <person name="Wright R."/>
            <person name="Park Y."/>
            <person name="Beeman R.W."/>
            <person name="Lord J."/>
            <person name="Oppert B."/>
            <person name="Lorenzen M."/>
            <person name="Brown S."/>
            <person name="Wang L."/>
            <person name="Savard J."/>
            <person name="Tautz D."/>
            <person name="Richards S."/>
            <person name="Weinstock G."/>
            <person name="Gibbs R.A."/>
            <person name="Liu Y."/>
            <person name="Worley K."/>
            <person name="Weinstock G."/>
            <person name="Elsik C.G."/>
            <person name="Reese J.T."/>
            <person name="Elhaik E."/>
            <person name="Landan G."/>
            <person name="Graur D."/>
            <person name="Arensburger P."/>
            <person name="Atkinson P."/>
            <person name="Beeman R.W."/>
            <person name="Beidler J."/>
            <person name="Brown S.J."/>
            <person name="Demuth J.P."/>
            <person name="Drury D.W."/>
            <person name="Du Y.Z."/>
            <person name="Fujiwara H."/>
            <person name="Lorenzen M."/>
            <person name="Maselli V."/>
            <person name="Osanai M."/>
            <person name="Park Y."/>
            <person name="Robertson H.M."/>
            <person name="Tu Z."/>
            <person name="Wang J.J."/>
            <person name="Wang S."/>
            <person name="Richards S."/>
            <person name="Song H."/>
            <person name="Zhang L."/>
            <person name="Sodergren E."/>
            <person name="Werner D."/>
            <person name="Stanke M."/>
            <person name="Morgenstern B."/>
            <person name="Solovyev V."/>
            <person name="Kosarev P."/>
            <person name="Brown G."/>
            <person name="Chen H.C."/>
            <person name="Ermolaeva O."/>
            <person name="Hlavina W."/>
            <person name="Kapustin Y."/>
            <person name="Kiryutin B."/>
            <person name="Kitts P."/>
            <person name="Maglott D."/>
            <person name="Pruitt K."/>
            <person name="Sapojnikov V."/>
            <person name="Souvorov A."/>
            <person name="Mackey A.J."/>
            <person name="Waterhouse R.M."/>
            <person name="Wyder S."/>
            <person name="Zdobnov E.M."/>
            <person name="Zdobnov E.M."/>
            <person name="Wyder S."/>
            <person name="Kriventseva E.V."/>
            <person name="Kadowaki T."/>
            <person name="Bork P."/>
            <person name="Aranda M."/>
            <person name="Bao R."/>
            <person name="Beermann A."/>
            <person name="Berns N."/>
            <person name="Bolognesi R."/>
            <person name="Bonneton F."/>
            <person name="Bopp D."/>
            <person name="Brown S.J."/>
            <person name="Bucher G."/>
            <person name="Butts T."/>
            <person name="Chaumot A."/>
            <person name="Denell R.E."/>
            <person name="Ferrier D.E."/>
            <person name="Friedrich M."/>
            <person name="Gordon C.M."/>
            <person name="Jindra M."/>
            <person name="Klingler M."/>
            <person name="Lan Q."/>
            <person name="Lattorff H.M."/>
            <person name="Laudet V."/>
            <person name="von Levetsow C."/>
            <person name="Liu Z."/>
            <person name="Lutz R."/>
            <person name="Lynch J.A."/>
            <person name="da Fonseca R.N."/>
            <person name="Posnien N."/>
            <person name="Reuter R."/>
            <person name="Roth S."/>
            <person name="Savard J."/>
            <person name="Schinko J.B."/>
            <person name="Schmitt C."/>
            <person name="Schoppmeier M."/>
            <person name="Schroder R."/>
            <person name="Shippy T.D."/>
            <person name="Simonnet F."/>
            <person name="Marques-Souza H."/>
            <person name="Tautz D."/>
            <person name="Tomoyasu Y."/>
            <person name="Trauner J."/>
            <person name="Van der Zee M."/>
            <person name="Vervoort M."/>
            <person name="Wittkopp N."/>
            <person name="Wimmer E.A."/>
            <person name="Yang X."/>
            <person name="Jones A.K."/>
            <person name="Sattelle D.B."/>
            <person name="Ebert P.R."/>
            <person name="Nelson D."/>
            <person name="Scott J.G."/>
            <person name="Beeman R.W."/>
            <person name="Muthukrishnan S."/>
            <person name="Kramer K.J."/>
            <person name="Arakane Y."/>
            <person name="Beeman R.W."/>
            <person name="Zhu Q."/>
            <person name="Hogenkamp D."/>
            <person name="Dixit R."/>
            <person name="Oppert B."/>
            <person name="Jiang H."/>
            <person name="Zou Z."/>
            <person name="Marshall J."/>
            <person name="Elpidina E."/>
            <person name="Vinokurov K."/>
            <person name="Oppert C."/>
            <person name="Zou Z."/>
            <person name="Evans J."/>
            <person name="Lu Z."/>
            <person name="Zhao P."/>
            <person name="Sumathipala N."/>
            <person name="Altincicek B."/>
            <person name="Vilcinskas A."/>
            <person name="Williams M."/>
            <person name="Hultmark D."/>
            <person name="Hetru C."/>
            <person name="Jiang H."/>
            <person name="Grimmelikhuijzen C.J."/>
            <person name="Hauser F."/>
            <person name="Cazzamali G."/>
            <person name="Williamson M."/>
            <person name="Park Y."/>
            <person name="Li B."/>
            <person name="Tanaka Y."/>
            <person name="Predel R."/>
            <person name="Neupert S."/>
            <person name="Schachtner J."/>
            <person name="Verleyen P."/>
            <person name="Raible F."/>
            <person name="Bork P."/>
            <person name="Friedrich M."/>
            <person name="Walden K.K."/>
            <person name="Robertson H.M."/>
            <person name="Angeli S."/>
            <person name="Foret S."/>
            <person name="Bucher G."/>
            <person name="Schuetz S."/>
            <person name="Maleszka R."/>
            <person name="Wimmer E.A."/>
            <person name="Beeman R.W."/>
            <person name="Lorenzen M."/>
            <person name="Tomoyasu Y."/>
            <person name="Miller S.C."/>
            <person name="Grossmann D."/>
            <person name="Bucher G."/>
        </authorList>
    </citation>
    <scope>NUCLEOTIDE SEQUENCE [LARGE SCALE GENOMIC DNA]</scope>
    <source>
        <strain evidence="4 5">Georgia GA2</strain>
    </source>
</reference>
<reference evidence="4 5" key="2">
    <citation type="journal article" date="2010" name="Nucleic Acids Res.">
        <title>BeetleBase in 2010: revisions to provide comprehensive genomic information for Tribolium castaneum.</title>
        <authorList>
            <person name="Kim H.S."/>
            <person name="Murphy T."/>
            <person name="Xia J."/>
            <person name="Caragea D."/>
            <person name="Park Y."/>
            <person name="Beeman R.W."/>
            <person name="Lorenzen M.D."/>
            <person name="Butcher S."/>
            <person name="Manak J.R."/>
            <person name="Brown S.J."/>
        </authorList>
    </citation>
    <scope>GENOME REANNOTATION</scope>
    <source>
        <strain evidence="4 5">Georgia GA2</strain>
    </source>
</reference>